<dbReference type="PANTHER" id="PTHR30055">
    <property type="entry name" value="HTH-TYPE TRANSCRIPTIONAL REGULATOR RUTR"/>
    <property type="match status" value="1"/>
</dbReference>
<evidence type="ECO:0000313" key="7">
    <source>
        <dbReference type="Proteomes" id="UP000675379"/>
    </source>
</evidence>
<name>A0A941HQH2_9CLOT</name>
<dbReference type="InterPro" id="IPR009057">
    <property type="entry name" value="Homeodomain-like_sf"/>
</dbReference>
<dbReference type="PROSITE" id="PS50977">
    <property type="entry name" value="HTH_TETR_2"/>
    <property type="match status" value="1"/>
</dbReference>
<evidence type="ECO:0000256" key="3">
    <source>
        <dbReference type="ARBA" id="ARBA00023163"/>
    </source>
</evidence>
<dbReference type="InterPro" id="IPR050109">
    <property type="entry name" value="HTH-type_TetR-like_transc_reg"/>
</dbReference>
<dbReference type="PANTHER" id="PTHR30055:SF234">
    <property type="entry name" value="HTH-TYPE TRANSCRIPTIONAL REGULATOR BETI"/>
    <property type="match status" value="1"/>
</dbReference>
<dbReference type="AlphaFoldDB" id="A0A941HQH2"/>
<evidence type="ECO:0000256" key="4">
    <source>
        <dbReference type="PROSITE-ProRule" id="PRU00335"/>
    </source>
</evidence>
<gene>
    <name evidence="6" type="ORF">KCG48_09090</name>
</gene>
<sequence length="196" mass="22518">MNSVHDGGKPMEVLNYKARILDAAKAIAREEGVAAVSIRAVALKADIAVGTVYNYFPSKAELLFDVVEDFWEEAFSDVSVEELLSQDFQHRLMAVYTVLEKRLTEYRSNWLEDMALLKWPDRDAGRARMGSYDEKIRQRILRLMEGDAALDAYPWTETFTKEAFGTFLFQNLMGALRRKEKITMLLEVLDRIVSRP</sequence>
<reference evidence="6" key="1">
    <citation type="submission" date="2021-04" db="EMBL/GenBank/DDBJ databases">
        <title>Proteiniclasticum sedimins sp. nov., an obligate anaerobic bacterium isolated from anaerobic sludge.</title>
        <authorList>
            <person name="Liu J."/>
        </authorList>
    </citation>
    <scope>NUCLEOTIDE SEQUENCE</scope>
    <source>
        <strain evidence="6">BAD-10</strain>
    </source>
</reference>
<dbReference type="PRINTS" id="PR00455">
    <property type="entry name" value="HTHTETR"/>
</dbReference>
<dbReference type="Gene3D" id="1.10.357.10">
    <property type="entry name" value="Tetracycline Repressor, domain 2"/>
    <property type="match status" value="1"/>
</dbReference>
<keyword evidence="3" id="KW-0804">Transcription</keyword>
<dbReference type="GO" id="GO:0003700">
    <property type="term" value="F:DNA-binding transcription factor activity"/>
    <property type="evidence" value="ECO:0007669"/>
    <property type="project" value="TreeGrafter"/>
</dbReference>
<feature type="domain" description="HTH tetR-type" evidence="5">
    <location>
        <begin position="14"/>
        <end position="74"/>
    </location>
</feature>
<dbReference type="EMBL" id="JAGSCS010000011">
    <property type="protein sequence ID" value="MBR0576494.1"/>
    <property type="molecule type" value="Genomic_DNA"/>
</dbReference>
<dbReference type="InterPro" id="IPR023772">
    <property type="entry name" value="DNA-bd_HTH_TetR-type_CS"/>
</dbReference>
<accession>A0A941HQH2</accession>
<dbReference type="SUPFAM" id="SSF46689">
    <property type="entry name" value="Homeodomain-like"/>
    <property type="match status" value="1"/>
</dbReference>
<keyword evidence="2 4" id="KW-0238">DNA-binding</keyword>
<evidence type="ECO:0000256" key="2">
    <source>
        <dbReference type="ARBA" id="ARBA00023125"/>
    </source>
</evidence>
<comment type="caution">
    <text evidence="6">The sequence shown here is derived from an EMBL/GenBank/DDBJ whole genome shotgun (WGS) entry which is preliminary data.</text>
</comment>
<dbReference type="InterPro" id="IPR001647">
    <property type="entry name" value="HTH_TetR"/>
</dbReference>
<organism evidence="6 7">
    <name type="scientific">Proteiniclasticum sediminis</name>
    <dbReference type="NCBI Taxonomy" id="2804028"/>
    <lineage>
        <taxon>Bacteria</taxon>
        <taxon>Bacillati</taxon>
        <taxon>Bacillota</taxon>
        <taxon>Clostridia</taxon>
        <taxon>Eubacteriales</taxon>
        <taxon>Clostridiaceae</taxon>
        <taxon>Proteiniclasticum</taxon>
    </lineage>
</organism>
<dbReference type="Pfam" id="PF00440">
    <property type="entry name" value="TetR_N"/>
    <property type="match status" value="1"/>
</dbReference>
<evidence type="ECO:0000313" key="6">
    <source>
        <dbReference type="EMBL" id="MBR0576494.1"/>
    </source>
</evidence>
<keyword evidence="7" id="KW-1185">Reference proteome</keyword>
<proteinExistence type="predicted"/>
<dbReference type="RefSeq" id="WP_211801486.1">
    <property type="nucleotide sequence ID" value="NZ_JAGSCS010000011.1"/>
</dbReference>
<protein>
    <submittedName>
        <fullName evidence="6">TetR/AcrR family transcriptional regulator</fullName>
    </submittedName>
</protein>
<evidence type="ECO:0000256" key="1">
    <source>
        <dbReference type="ARBA" id="ARBA00023015"/>
    </source>
</evidence>
<evidence type="ECO:0000259" key="5">
    <source>
        <dbReference type="PROSITE" id="PS50977"/>
    </source>
</evidence>
<dbReference type="PROSITE" id="PS01081">
    <property type="entry name" value="HTH_TETR_1"/>
    <property type="match status" value="1"/>
</dbReference>
<keyword evidence="1" id="KW-0805">Transcription regulation</keyword>
<dbReference type="Proteomes" id="UP000675379">
    <property type="component" value="Unassembled WGS sequence"/>
</dbReference>
<dbReference type="GO" id="GO:0000976">
    <property type="term" value="F:transcription cis-regulatory region binding"/>
    <property type="evidence" value="ECO:0007669"/>
    <property type="project" value="TreeGrafter"/>
</dbReference>
<feature type="DNA-binding region" description="H-T-H motif" evidence="4">
    <location>
        <begin position="37"/>
        <end position="56"/>
    </location>
</feature>